<gene>
    <name evidence="3" type="ORF">PF001_g5244</name>
    <name evidence="2" type="ORF">PF002_g9179</name>
    <name evidence="1" type="ORF">PF006_g5205</name>
</gene>
<dbReference type="AlphaFoldDB" id="A0A6A3UIM4"/>
<evidence type="ECO:0000313" key="6">
    <source>
        <dbReference type="Proteomes" id="UP000440732"/>
    </source>
</evidence>
<evidence type="ECO:0000313" key="1">
    <source>
        <dbReference type="EMBL" id="KAE9150411.1"/>
    </source>
</evidence>
<dbReference type="EMBL" id="QXGD01000372">
    <property type="protein sequence ID" value="KAE9241596.1"/>
    <property type="molecule type" value="Genomic_DNA"/>
</dbReference>
<organism evidence="1 6">
    <name type="scientific">Phytophthora fragariae</name>
    <dbReference type="NCBI Taxonomy" id="53985"/>
    <lineage>
        <taxon>Eukaryota</taxon>
        <taxon>Sar</taxon>
        <taxon>Stramenopiles</taxon>
        <taxon>Oomycota</taxon>
        <taxon>Peronosporomycetes</taxon>
        <taxon>Peronosporales</taxon>
        <taxon>Peronosporaceae</taxon>
        <taxon>Phytophthora</taxon>
    </lineage>
</organism>
<accession>A0A6A3UIM4</accession>
<name>A0A6A3UIM4_9STRA</name>
<evidence type="ECO:0000313" key="3">
    <source>
        <dbReference type="EMBL" id="KAE9320761.1"/>
    </source>
</evidence>
<dbReference type="EMBL" id="QXGA01000191">
    <property type="protein sequence ID" value="KAE9150411.1"/>
    <property type="molecule type" value="Genomic_DNA"/>
</dbReference>
<sequence length="327" mass="37019">MDGIVKMHYAENMSTYYKLKDEVLADWKKVPQLKEFTKYFSEQWLNGPYWRWQVLHTPVGYATTNNPCETFNAILKKYTGRRRYFMQRLLTVTMTVIHDSLPQPPTPDTKIHPPTTATGKAAAAMIAKGRAAAYATQTPTLCRVKQLPKESTGDVQEMEDLSAALDGPFTEALDNSETSGDERLAGPALRVREQRTRAARLYNNVVTWSLWYVHTNGMPEDGSIVDVEKCVCGCKFYNKFKTCCHIVISRKAKRLSRPGVEDKSEKLLSRQVRKIKSGSLGKRRKTEEKAVTNVAAETELPLQESSDDRPLLACRALDLQYILCSDT</sequence>
<dbReference type="EMBL" id="QXGE01000192">
    <property type="protein sequence ID" value="KAE9320761.1"/>
    <property type="molecule type" value="Genomic_DNA"/>
</dbReference>
<evidence type="ECO:0000313" key="2">
    <source>
        <dbReference type="EMBL" id="KAE9241596.1"/>
    </source>
</evidence>
<protein>
    <recommendedName>
        <fullName evidence="7">SWIM-type domain-containing protein</fullName>
    </recommendedName>
</protein>
<dbReference type="Proteomes" id="UP000440367">
    <property type="component" value="Unassembled WGS sequence"/>
</dbReference>
<dbReference type="Proteomes" id="UP000437068">
    <property type="component" value="Unassembled WGS sequence"/>
</dbReference>
<evidence type="ECO:0000313" key="5">
    <source>
        <dbReference type="Proteomes" id="UP000440367"/>
    </source>
</evidence>
<proteinExistence type="predicted"/>
<evidence type="ECO:0008006" key="7">
    <source>
        <dbReference type="Google" id="ProtNLM"/>
    </source>
</evidence>
<dbReference type="Proteomes" id="UP000440732">
    <property type="component" value="Unassembled WGS sequence"/>
</dbReference>
<evidence type="ECO:0000313" key="4">
    <source>
        <dbReference type="Proteomes" id="UP000437068"/>
    </source>
</evidence>
<comment type="caution">
    <text evidence="1">The sequence shown here is derived from an EMBL/GenBank/DDBJ whole genome shotgun (WGS) entry which is preliminary data.</text>
</comment>
<reference evidence="4 5" key="1">
    <citation type="submission" date="2018-08" db="EMBL/GenBank/DDBJ databases">
        <title>Genomic investigation of the strawberry pathogen Phytophthora fragariae indicates pathogenicity is determined by transcriptional variation in three key races.</title>
        <authorList>
            <person name="Adams T.M."/>
            <person name="Armitage A.D."/>
            <person name="Sobczyk M.K."/>
            <person name="Bates H.J."/>
            <person name="Dunwell J.M."/>
            <person name="Nellist C.F."/>
            <person name="Harrison R.J."/>
        </authorList>
    </citation>
    <scope>NUCLEOTIDE SEQUENCE [LARGE SCALE GENOMIC DNA]</scope>
    <source>
        <strain evidence="3 4">A4</strain>
        <strain evidence="2 5">BC-1</strain>
        <strain evidence="1 6">NOV-5</strain>
    </source>
</reference>